<evidence type="ECO:0000256" key="3">
    <source>
        <dbReference type="ARBA" id="ARBA00022676"/>
    </source>
</evidence>
<accession>A0A4Q1SEC0</accession>
<keyword evidence="6 8" id="KW-1133">Transmembrane helix</keyword>
<feature type="transmembrane region" description="Helical" evidence="8">
    <location>
        <begin position="262"/>
        <end position="282"/>
    </location>
</feature>
<feature type="transmembrane region" description="Helical" evidence="8">
    <location>
        <begin position="289"/>
        <end position="306"/>
    </location>
</feature>
<evidence type="ECO:0000313" key="10">
    <source>
        <dbReference type="EMBL" id="RXS95445.1"/>
    </source>
</evidence>
<dbReference type="GO" id="GO:0016763">
    <property type="term" value="F:pentosyltransferase activity"/>
    <property type="evidence" value="ECO:0007669"/>
    <property type="project" value="TreeGrafter"/>
</dbReference>
<organism evidence="10 11">
    <name type="scientific">Silvibacterium dinghuense</name>
    <dbReference type="NCBI Taxonomy" id="1560006"/>
    <lineage>
        <taxon>Bacteria</taxon>
        <taxon>Pseudomonadati</taxon>
        <taxon>Acidobacteriota</taxon>
        <taxon>Terriglobia</taxon>
        <taxon>Terriglobales</taxon>
        <taxon>Acidobacteriaceae</taxon>
        <taxon>Silvibacterium</taxon>
    </lineage>
</organism>
<evidence type="ECO:0000256" key="8">
    <source>
        <dbReference type="SAM" id="Phobius"/>
    </source>
</evidence>
<dbReference type="InterPro" id="IPR038731">
    <property type="entry name" value="RgtA/B/C-like"/>
</dbReference>
<keyword evidence="7 8" id="KW-0472">Membrane</keyword>
<dbReference type="OrthoDB" id="9811222at2"/>
<sequence>MTESRLPQPQLRAILPLALAFAALKIAIHIVTNVMAQRAGYGIFRDEMYYLMCGRHLAFGYVDQPPLVAVMARATDILFGYQHMWSLRLFPAIAGGVKVLLTGLMVWALGGERRAAALAMLGVTVSAIYLGIDSFLSMNCLDPMFWLACMLALLRIVQAESPVAVRNWWLVLGVSAGLGLESKVSEVFFLVCTLIALLLTPQRRILFNRWFAAAVGLIVLLALPNLLWQIHYHFPTLEWLRTVSHSDKDVILSPLAFLQAQWIMLLPSTVLLWLPGALWLLFARAARPFRFAGITYVLFLPLMIALHAKDYYLAPIYPVYFAAGAVAWFRWTGRSRWRNALAGAYAALMVFGFFVALPLSIPVLPPQQFIAYEKKIGFAPKDAENHAPTVLPQFYADRFGWTDLVAQVNTIYHALPPAEQARTGILAQNYGQASAINILGEHDGLPTAISGHQNYWLWGPRGYTGEEMIVLSKASLAEMQENYASCKVVGMRDHPLAMPWERGPIYLCYGRKTTYAADWNELKYYY</sequence>
<dbReference type="EMBL" id="SDMK01000002">
    <property type="protein sequence ID" value="RXS95445.1"/>
    <property type="molecule type" value="Genomic_DNA"/>
</dbReference>
<dbReference type="PANTHER" id="PTHR33908">
    <property type="entry name" value="MANNOSYLTRANSFERASE YKCB-RELATED"/>
    <property type="match status" value="1"/>
</dbReference>
<keyword evidence="11" id="KW-1185">Reference proteome</keyword>
<reference evidence="10 11" key="1">
    <citation type="journal article" date="2016" name="Int. J. Syst. Evol. Microbiol.">
        <title>Acidipila dinghuensis sp. nov., an acidobacterium isolated from forest soil.</title>
        <authorList>
            <person name="Jiang Y.W."/>
            <person name="Wang J."/>
            <person name="Chen M.H."/>
            <person name="Lv Y.Y."/>
            <person name="Qiu L.H."/>
        </authorList>
    </citation>
    <scope>NUCLEOTIDE SEQUENCE [LARGE SCALE GENOMIC DNA]</scope>
    <source>
        <strain evidence="10 11">DHOF10</strain>
    </source>
</reference>
<evidence type="ECO:0000259" key="9">
    <source>
        <dbReference type="Pfam" id="PF13231"/>
    </source>
</evidence>
<feature type="transmembrane region" description="Helical" evidence="8">
    <location>
        <begin position="312"/>
        <end position="329"/>
    </location>
</feature>
<evidence type="ECO:0000256" key="2">
    <source>
        <dbReference type="ARBA" id="ARBA00022475"/>
    </source>
</evidence>
<protein>
    <submittedName>
        <fullName evidence="10">Phospholipid carrier-dependent glycosyltransferase</fullName>
    </submittedName>
</protein>
<dbReference type="PANTHER" id="PTHR33908:SF11">
    <property type="entry name" value="MEMBRANE PROTEIN"/>
    <property type="match status" value="1"/>
</dbReference>
<feature type="transmembrane region" description="Helical" evidence="8">
    <location>
        <begin position="184"/>
        <end position="201"/>
    </location>
</feature>
<dbReference type="GO" id="GO:0009103">
    <property type="term" value="P:lipopolysaccharide biosynthetic process"/>
    <property type="evidence" value="ECO:0007669"/>
    <property type="project" value="UniProtKB-ARBA"/>
</dbReference>
<feature type="transmembrane region" description="Helical" evidence="8">
    <location>
        <begin position="89"/>
        <end position="109"/>
    </location>
</feature>
<dbReference type="Proteomes" id="UP000290253">
    <property type="component" value="Unassembled WGS sequence"/>
</dbReference>
<keyword evidence="5 8" id="KW-0812">Transmembrane</keyword>
<dbReference type="InterPro" id="IPR050297">
    <property type="entry name" value="LipidA_mod_glycosyltrf_83"/>
</dbReference>
<dbReference type="Pfam" id="PF13231">
    <property type="entry name" value="PMT_2"/>
    <property type="match status" value="1"/>
</dbReference>
<keyword evidence="2" id="KW-1003">Cell membrane</keyword>
<keyword evidence="4 10" id="KW-0808">Transferase</keyword>
<evidence type="ECO:0000313" key="11">
    <source>
        <dbReference type="Proteomes" id="UP000290253"/>
    </source>
</evidence>
<feature type="transmembrane region" description="Helical" evidence="8">
    <location>
        <begin position="210"/>
        <end position="230"/>
    </location>
</feature>
<feature type="transmembrane region" description="Helical" evidence="8">
    <location>
        <begin position="115"/>
        <end position="132"/>
    </location>
</feature>
<evidence type="ECO:0000256" key="6">
    <source>
        <dbReference type="ARBA" id="ARBA00022989"/>
    </source>
</evidence>
<comment type="caution">
    <text evidence="10">The sequence shown here is derived from an EMBL/GenBank/DDBJ whole genome shotgun (WGS) entry which is preliminary data.</text>
</comment>
<evidence type="ECO:0000256" key="4">
    <source>
        <dbReference type="ARBA" id="ARBA00022679"/>
    </source>
</evidence>
<evidence type="ECO:0000256" key="7">
    <source>
        <dbReference type="ARBA" id="ARBA00023136"/>
    </source>
</evidence>
<dbReference type="RefSeq" id="WP_129208642.1">
    <property type="nucleotide sequence ID" value="NZ_BMGU01000004.1"/>
</dbReference>
<gene>
    <name evidence="10" type="ORF">ESZ00_12770</name>
</gene>
<evidence type="ECO:0000256" key="5">
    <source>
        <dbReference type="ARBA" id="ARBA00022692"/>
    </source>
</evidence>
<evidence type="ECO:0000256" key="1">
    <source>
        <dbReference type="ARBA" id="ARBA00004651"/>
    </source>
</evidence>
<comment type="subcellular location">
    <subcellularLocation>
        <location evidence="1">Cell membrane</location>
        <topology evidence="1">Multi-pass membrane protein</topology>
    </subcellularLocation>
</comment>
<dbReference type="GO" id="GO:0005886">
    <property type="term" value="C:plasma membrane"/>
    <property type="evidence" value="ECO:0007669"/>
    <property type="project" value="UniProtKB-SubCell"/>
</dbReference>
<proteinExistence type="predicted"/>
<keyword evidence="3" id="KW-0328">Glycosyltransferase</keyword>
<feature type="transmembrane region" description="Helical" evidence="8">
    <location>
        <begin position="13"/>
        <end position="36"/>
    </location>
</feature>
<feature type="transmembrane region" description="Helical" evidence="8">
    <location>
        <begin position="341"/>
        <end position="361"/>
    </location>
</feature>
<name>A0A4Q1SEC0_9BACT</name>
<feature type="domain" description="Glycosyltransferase RgtA/B/C/D-like" evidence="9">
    <location>
        <begin position="63"/>
        <end position="228"/>
    </location>
</feature>
<dbReference type="AlphaFoldDB" id="A0A4Q1SEC0"/>